<dbReference type="AlphaFoldDB" id="S0FXZ9"/>
<dbReference type="STRING" id="1195236.CTER_5486"/>
<dbReference type="RefSeq" id="WP_004623150.1">
    <property type="nucleotide sequence ID" value="NZ_AORV01000009.1"/>
</dbReference>
<organism evidence="5 6">
    <name type="scientific">Ruminiclostridium cellobioparum subsp. termitidis CT1112</name>
    <dbReference type="NCBI Taxonomy" id="1195236"/>
    <lineage>
        <taxon>Bacteria</taxon>
        <taxon>Bacillati</taxon>
        <taxon>Bacillota</taxon>
        <taxon>Clostridia</taxon>
        <taxon>Eubacteriales</taxon>
        <taxon>Oscillospiraceae</taxon>
        <taxon>Ruminiclostridium</taxon>
    </lineage>
</organism>
<keyword evidence="6" id="KW-1185">Reference proteome</keyword>
<dbReference type="Pfam" id="PF01547">
    <property type="entry name" value="SBP_bac_1"/>
    <property type="match status" value="1"/>
</dbReference>
<dbReference type="GO" id="GO:0015768">
    <property type="term" value="P:maltose transport"/>
    <property type="evidence" value="ECO:0007669"/>
    <property type="project" value="TreeGrafter"/>
</dbReference>
<protein>
    <submittedName>
        <fullName evidence="5">ABC-type sugar transport system, periplasmic component</fullName>
    </submittedName>
</protein>
<dbReference type="PANTHER" id="PTHR30061">
    <property type="entry name" value="MALTOSE-BINDING PERIPLASMIC PROTEIN"/>
    <property type="match status" value="1"/>
</dbReference>
<dbReference type="Proteomes" id="UP000014155">
    <property type="component" value="Unassembled WGS sequence"/>
</dbReference>
<dbReference type="SUPFAM" id="SSF53850">
    <property type="entry name" value="Periplasmic binding protein-like II"/>
    <property type="match status" value="1"/>
</dbReference>
<dbReference type="InterPro" id="IPR006059">
    <property type="entry name" value="SBP"/>
</dbReference>
<keyword evidence="5" id="KW-0762">Sugar transport</keyword>
<feature type="signal peptide" evidence="4">
    <location>
        <begin position="1"/>
        <end position="20"/>
    </location>
</feature>
<dbReference type="PROSITE" id="PS51257">
    <property type="entry name" value="PROKAR_LIPOPROTEIN"/>
    <property type="match status" value="1"/>
</dbReference>
<accession>S0FXZ9</accession>
<feature type="chain" id="PRO_5039702636" evidence="4">
    <location>
        <begin position="21"/>
        <end position="449"/>
    </location>
</feature>
<dbReference type="GO" id="GO:1901982">
    <property type="term" value="F:maltose binding"/>
    <property type="evidence" value="ECO:0007669"/>
    <property type="project" value="TreeGrafter"/>
</dbReference>
<reference evidence="5 6" key="1">
    <citation type="journal article" date="2013" name="Genome Announc.">
        <title>Draft Genome Sequence of the Cellulolytic, Mesophilic, Anaerobic Bacterium Clostridium termitidis Strain CT1112 (DSM 5398).</title>
        <authorList>
            <person name="Lal S."/>
            <person name="Ramachandran U."/>
            <person name="Zhang X."/>
            <person name="Munir R."/>
            <person name="Sparling R."/>
            <person name="Levin D.B."/>
        </authorList>
    </citation>
    <scope>NUCLEOTIDE SEQUENCE [LARGE SCALE GENOMIC DNA]</scope>
    <source>
        <strain evidence="5 6">CT1112</strain>
    </source>
</reference>
<sequence>MLKRFLAVSMIFVFCVSLLIGCGQNPDVSKQATNPDAAATAAGTQNNSTAEKVTVRMSNWLETEESTKEIFKKLMDDFMAANGNIKVETVGVPFAQYKDQVLIACSSGNPADVIMGNSQMMVAFNGAKSLEPLEKLIKTETISDFYENNLAGTTFDGKVMALPWAPHPNAMFWNKDLFKQAGLDPEKAPATWEEMVAAAAKIAALGKDKDGNQIYGIGYANSKESHAGTVFIGLMYAFGGKFQDESGKITFDSTATKDAMQYLRDLAAKNIMPTGVEQKSVRSLFASGRLGICFDGDMGRGTFRSISGKGAEFDKSMGVAIIPANKTGRSETVYTEHQLGIAAESKNKEAAAALIEYLVGKEAMLNYHKAYGTLSARKSIAALPEMNEDDYMKVFNKQSETASPLPANNPMFDKACLEIIKGVERVTMNNDDIPTVVGDVQKKIEELYK</sequence>
<keyword evidence="3 4" id="KW-0732">Signal</keyword>
<evidence type="ECO:0000256" key="3">
    <source>
        <dbReference type="ARBA" id="ARBA00022729"/>
    </source>
</evidence>
<comment type="similarity">
    <text evidence="1">Belongs to the bacterial solute-binding protein 1 family.</text>
</comment>
<gene>
    <name evidence="5" type="ORF">CTER_5486</name>
</gene>
<dbReference type="PANTHER" id="PTHR30061:SF50">
    <property type="entry name" value="MALTOSE_MALTODEXTRIN-BINDING PERIPLASMIC PROTEIN"/>
    <property type="match status" value="1"/>
</dbReference>
<dbReference type="CDD" id="cd13585">
    <property type="entry name" value="PBP2_TMBP_like"/>
    <property type="match status" value="1"/>
</dbReference>
<evidence type="ECO:0000256" key="1">
    <source>
        <dbReference type="ARBA" id="ARBA00008520"/>
    </source>
</evidence>
<evidence type="ECO:0000313" key="5">
    <source>
        <dbReference type="EMBL" id="EMS73989.1"/>
    </source>
</evidence>
<dbReference type="PATRIC" id="fig|1195236.3.peg.286"/>
<dbReference type="GO" id="GO:0055052">
    <property type="term" value="C:ATP-binding cassette (ABC) transporter complex, substrate-binding subunit-containing"/>
    <property type="evidence" value="ECO:0007669"/>
    <property type="project" value="TreeGrafter"/>
</dbReference>
<dbReference type="GO" id="GO:0042956">
    <property type="term" value="P:maltodextrin transmembrane transport"/>
    <property type="evidence" value="ECO:0007669"/>
    <property type="project" value="TreeGrafter"/>
</dbReference>
<comment type="caution">
    <text evidence="5">The sequence shown here is derived from an EMBL/GenBank/DDBJ whole genome shotgun (WGS) entry which is preliminary data.</text>
</comment>
<evidence type="ECO:0000256" key="4">
    <source>
        <dbReference type="SAM" id="SignalP"/>
    </source>
</evidence>
<name>S0FXZ9_RUMCE</name>
<proteinExistence type="inferred from homology"/>
<evidence type="ECO:0000313" key="6">
    <source>
        <dbReference type="Proteomes" id="UP000014155"/>
    </source>
</evidence>
<dbReference type="eggNOG" id="COG1653">
    <property type="taxonomic scope" value="Bacteria"/>
</dbReference>
<keyword evidence="2" id="KW-0813">Transport</keyword>
<evidence type="ECO:0000256" key="2">
    <source>
        <dbReference type="ARBA" id="ARBA00022448"/>
    </source>
</evidence>
<dbReference type="Gene3D" id="3.40.190.10">
    <property type="entry name" value="Periplasmic binding protein-like II"/>
    <property type="match status" value="1"/>
</dbReference>
<dbReference type="EMBL" id="AORV01000009">
    <property type="protein sequence ID" value="EMS73989.1"/>
    <property type="molecule type" value="Genomic_DNA"/>
</dbReference>